<dbReference type="Proteomes" id="UP000298030">
    <property type="component" value="Unassembled WGS sequence"/>
</dbReference>
<reference evidence="1 2" key="1">
    <citation type="journal article" date="2019" name="Nat. Ecol. Evol.">
        <title>Megaphylogeny resolves global patterns of mushroom evolution.</title>
        <authorList>
            <person name="Varga T."/>
            <person name="Krizsan K."/>
            <person name="Foldi C."/>
            <person name="Dima B."/>
            <person name="Sanchez-Garcia M."/>
            <person name="Sanchez-Ramirez S."/>
            <person name="Szollosi G.J."/>
            <person name="Szarkandi J.G."/>
            <person name="Papp V."/>
            <person name="Albert L."/>
            <person name="Andreopoulos W."/>
            <person name="Angelini C."/>
            <person name="Antonin V."/>
            <person name="Barry K.W."/>
            <person name="Bougher N.L."/>
            <person name="Buchanan P."/>
            <person name="Buyck B."/>
            <person name="Bense V."/>
            <person name="Catcheside P."/>
            <person name="Chovatia M."/>
            <person name="Cooper J."/>
            <person name="Damon W."/>
            <person name="Desjardin D."/>
            <person name="Finy P."/>
            <person name="Geml J."/>
            <person name="Haridas S."/>
            <person name="Hughes K."/>
            <person name="Justo A."/>
            <person name="Karasinski D."/>
            <person name="Kautmanova I."/>
            <person name="Kiss B."/>
            <person name="Kocsube S."/>
            <person name="Kotiranta H."/>
            <person name="LaButti K.M."/>
            <person name="Lechner B.E."/>
            <person name="Liimatainen K."/>
            <person name="Lipzen A."/>
            <person name="Lukacs Z."/>
            <person name="Mihaltcheva S."/>
            <person name="Morgado L.N."/>
            <person name="Niskanen T."/>
            <person name="Noordeloos M.E."/>
            <person name="Ohm R.A."/>
            <person name="Ortiz-Santana B."/>
            <person name="Ovrebo C."/>
            <person name="Racz N."/>
            <person name="Riley R."/>
            <person name="Savchenko A."/>
            <person name="Shiryaev A."/>
            <person name="Soop K."/>
            <person name="Spirin V."/>
            <person name="Szebenyi C."/>
            <person name="Tomsovsky M."/>
            <person name="Tulloss R.E."/>
            <person name="Uehling J."/>
            <person name="Grigoriev I.V."/>
            <person name="Vagvolgyi C."/>
            <person name="Papp T."/>
            <person name="Martin F.M."/>
            <person name="Miettinen O."/>
            <person name="Hibbett D.S."/>
            <person name="Nagy L.G."/>
        </authorList>
    </citation>
    <scope>NUCLEOTIDE SEQUENCE [LARGE SCALE GENOMIC DNA]</scope>
    <source>
        <strain evidence="1 2">FP101781</strain>
    </source>
</reference>
<keyword evidence="2" id="KW-1185">Reference proteome</keyword>
<comment type="caution">
    <text evidence="1">The sequence shown here is derived from an EMBL/GenBank/DDBJ whole genome shotgun (WGS) entry which is preliminary data.</text>
</comment>
<accession>A0A4Y7SBW2</accession>
<proteinExistence type="predicted"/>
<evidence type="ECO:0000313" key="1">
    <source>
        <dbReference type="EMBL" id="TEB19031.1"/>
    </source>
</evidence>
<dbReference type="AlphaFoldDB" id="A0A4Y7SBW2"/>
<name>A0A4Y7SBW2_COPMI</name>
<evidence type="ECO:0000313" key="2">
    <source>
        <dbReference type="Proteomes" id="UP000298030"/>
    </source>
</evidence>
<protein>
    <submittedName>
        <fullName evidence="1">Uncharacterized protein</fullName>
    </submittedName>
</protein>
<sequence length="139" mass="15617">MLHNYDYFVKSTRNCKAGAGQRYRPSAALEGPPSQLLLRDGHPGWQPWTVALGSVGGPCVHGVQPVHRRSWGQCSELDHAGLDSYHHHHHHHHHRRRQSALSSSLPPAYITLDRNVLVGIIRRQGDITRHPTTSRILGQ</sequence>
<organism evidence="1 2">
    <name type="scientific">Coprinellus micaceus</name>
    <name type="common">Glistening ink-cap mushroom</name>
    <name type="synonym">Coprinus micaceus</name>
    <dbReference type="NCBI Taxonomy" id="71717"/>
    <lineage>
        <taxon>Eukaryota</taxon>
        <taxon>Fungi</taxon>
        <taxon>Dikarya</taxon>
        <taxon>Basidiomycota</taxon>
        <taxon>Agaricomycotina</taxon>
        <taxon>Agaricomycetes</taxon>
        <taxon>Agaricomycetidae</taxon>
        <taxon>Agaricales</taxon>
        <taxon>Agaricineae</taxon>
        <taxon>Psathyrellaceae</taxon>
        <taxon>Coprinellus</taxon>
    </lineage>
</organism>
<gene>
    <name evidence="1" type="ORF">FA13DRAFT_506293</name>
</gene>
<dbReference type="EMBL" id="QPFP01000210">
    <property type="protein sequence ID" value="TEB19031.1"/>
    <property type="molecule type" value="Genomic_DNA"/>
</dbReference>